<evidence type="ECO:0000259" key="1">
    <source>
        <dbReference type="SMART" id="SM00481"/>
    </source>
</evidence>
<dbReference type="InterPro" id="IPR003141">
    <property type="entry name" value="Pol/His_phosphatase_N"/>
</dbReference>
<organism evidence="2 3">
    <name type="scientific">[Lactobacillus] rogosae</name>
    <dbReference type="NCBI Taxonomy" id="706562"/>
    <lineage>
        <taxon>Bacteria</taxon>
        <taxon>Bacillati</taxon>
        <taxon>Bacillota</taxon>
        <taxon>Clostridia</taxon>
        <taxon>Lachnospirales</taxon>
        <taxon>Lachnospiraceae</taxon>
        <taxon>Lachnospira</taxon>
    </lineage>
</organism>
<dbReference type="Gene3D" id="3.20.20.140">
    <property type="entry name" value="Metal-dependent hydrolases"/>
    <property type="match status" value="1"/>
</dbReference>
<dbReference type="CDD" id="cd07438">
    <property type="entry name" value="PHP_HisPPase_AMP"/>
    <property type="match status" value="1"/>
</dbReference>
<dbReference type="PANTHER" id="PTHR42924">
    <property type="entry name" value="EXONUCLEASE"/>
    <property type="match status" value="1"/>
</dbReference>
<feature type="domain" description="Polymerase/histidinol phosphatase N-terminal" evidence="1">
    <location>
        <begin position="4"/>
        <end position="69"/>
    </location>
</feature>
<keyword evidence="3" id="KW-1185">Reference proteome</keyword>
<reference evidence="2 3" key="1">
    <citation type="submission" date="2024-03" db="EMBL/GenBank/DDBJ databases">
        <title>Human intestinal bacterial collection.</title>
        <authorList>
            <person name="Pauvert C."/>
            <person name="Hitch T.C.A."/>
            <person name="Clavel T."/>
        </authorList>
    </citation>
    <scope>NUCLEOTIDE SEQUENCE [LARGE SCALE GENOMIC DNA]</scope>
    <source>
        <strain evidence="2 3">CLA-AA-H255</strain>
    </source>
</reference>
<dbReference type="Pfam" id="PF02811">
    <property type="entry name" value="PHP"/>
    <property type="match status" value="1"/>
</dbReference>
<gene>
    <name evidence="2" type="ORF">WMO14_07475</name>
</gene>
<dbReference type="Gene3D" id="1.10.150.650">
    <property type="match status" value="1"/>
</dbReference>
<dbReference type="Proteomes" id="UP001442364">
    <property type="component" value="Unassembled WGS sequence"/>
</dbReference>
<dbReference type="SUPFAM" id="SSF89550">
    <property type="entry name" value="PHP domain-like"/>
    <property type="match status" value="1"/>
</dbReference>
<dbReference type="InterPro" id="IPR004013">
    <property type="entry name" value="PHP_dom"/>
</dbReference>
<evidence type="ECO:0000313" key="3">
    <source>
        <dbReference type="Proteomes" id="UP001442364"/>
    </source>
</evidence>
<accession>A0ABV1BXM9</accession>
<comment type="caution">
    <text evidence="2">The sequence shown here is derived from an EMBL/GenBank/DDBJ whole genome shotgun (WGS) entry which is preliminary data.</text>
</comment>
<dbReference type="EMBL" id="JBBMER010000004">
    <property type="protein sequence ID" value="MEQ2379718.1"/>
    <property type="molecule type" value="Genomic_DNA"/>
</dbReference>
<protein>
    <submittedName>
        <fullName evidence="2">PHP domain-containing protein</fullName>
    </submittedName>
</protein>
<dbReference type="RefSeq" id="WP_090140115.1">
    <property type="nucleotide sequence ID" value="NZ_DAWDAH010000008.1"/>
</dbReference>
<dbReference type="InterPro" id="IPR016195">
    <property type="entry name" value="Pol/histidinol_Pase-like"/>
</dbReference>
<dbReference type="SMART" id="SM00481">
    <property type="entry name" value="POLIIIAc"/>
    <property type="match status" value="1"/>
</dbReference>
<proteinExistence type="predicted"/>
<sequence>MKQVDLHVHSTYSDGTNTPSELIAIASSKNLSAIALTDHDTLDGIPDALKAAGNSEVELIPGVELSTNFNNTEVHIVGLFIDYTNNAINDYLKTQRESRINRNIAICERFCSIGINITYEQMLKLYPDAVITRAHFADYLVKNHYTGDRNEAFDRYLSPGKPCFVNRHKVDPSEAVSIIHQAGGVAVLAHPILYHLGKAQMNELINHVCCASIDGIEAIYSTYKPADEREIRKIAKEHNLLLSGGSDYHGANKPNIQLGTGLGHLFVPYEIKDALYERSLTFRQQPEKYRI</sequence>
<name>A0ABV1BXM9_9FIRM</name>
<evidence type="ECO:0000313" key="2">
    <source>
        <dbReference type="EMBL" id="MEQ2379718.1"/>
    </source>
</evidence>
<dbReference type="PANTHER" id="PTHR42924:SF3">
    <property type="entry name" value="POLYMERASE_HISTIDINOL PHOSPHATASE N-TERMINAL DOMAIN-CONTAINING PROTEIN"/>
    <property type="match status" value="1"/>
</dbReference>
<dbReference type="InterPro" id="IPR052018">
    <property type="entry name" value="PHP_domain"/>
</dbReference>